<dbReference type="Pfam" id="PF13452">
    <property type="entry name" value="FAS1_DH_region"/>
    <property type="match status" value="1"/>
</dbReference>
<evidence type="ECO:0000313" key="2">
    <source>
        <dbReference type="EMBL" id="SVE54904.1"/>
    </source>
</evidence>
<name>A0A383EE63_9ZZZZ</name>
<dbReference type="InterPro" id="IPR039569">
    <property type="entry name" value="FAS1-like_DH_region"/>
</dbReference>
<dbReference type="SUPFAM" id="SSF54637">
    <property type="entry name" value="Thioesterase/thiol ester dehydrase-isomerase"/>
    <property type="match status" value="1"/>
</dbReference>
<feature type="non-terminal residue" evidence="2">
    <location>
        <position position="1"/>
    </location>
</feature>
<dbReference type="AlphaFoldDB" id="A0A383EE63"/>
<reference evidence="2" key="1">
    <citation type="submission" date="2018-05" db="EMBL/GenBank/DDBJ databases">
        <authorList>
            <person name="Lanie J.A."/>
            <person name="Ng W.-L."/>
            <person name="Kazmierczak K.M."/>
            <person name="Andrzejewski T.M."/>
            <person name="Davidsen T.M."/>
            <person name="Wayne K.J."/>
            <person name="Tettelin H."/>
            <person name="Glass J.I."/>
            <person name="Rusch D."/>
            <person name="Podicherti R."/>
            <person name="Tsui H.-C.T."/>
            <person name="Winkler M.E."/>
        </authorList>
    </citation>
    <scope>NUCLEOTIDE SEQUENCE</scope>
</reference>
<feature type="domain" description="FAS1-like dehydratase" evidence="1">
    <location>
        <begin position="4"/>
        <end position="48"/>
    </location>
</feature>
<dbReference type="EMBL" id="UINC01225029">
    <property type="protein sequence ID" value="SVE54904.1"/>
    <property type="molecule type" value="Genomic_DNA"/>
</dbReference>
<evidence type="ECO:0000259" key="1">
    <source>
        <dbReference type="Pfam" id="PF13452"/>
    </source>
</evidence>
<dbReference type="InterPro" id="IPR029069">
    <property type="entry name" value="HotDog_dom_sf"/>
</dbReference>
<gene>
    <name evidence="2" type="ORF">METZ01_LOCUS507758</name>
</gene>
<dbReference type="Gene3D" id="3.10.129.10">
    <property type="entry name" value="Hotdog Thioesterase"/>
    <property type="match status" value="1"/>
</dbReference>
<organism evidence="2">
    <name type="scientific">marine metagenome</name>
    <dbReference type="NCBI Taxonomy" id="408172"/>
    <lineage>
        <taxon>unclassified sequences</taxon>
        <taxon>metagenomes</taxon>
        <taxon>ecological metagenomes</taxon>
    </lineage>
</organism>
<sequence length="54" mass="5906">MAIDKFLIEASHIMMFARSVGDDNPVYYDEGYQSVSGCKGIIAPPTFAQSSAQF</sequence>
<proteinExistence type="predicted"/>
<accession>A0A383EE63</accession>
<feature type="non-terminal residue" evidence="2">
    <location>
        <position position="54"/>
    </location>
</feature>
<protein>
    <recommendedName>
        <fullName evidence="1">FAS1-like dehydratase domain-containing protein</fullName>
    </recommendedName>
</protein>